<sequence length="205" mass="23202">MSTAMRTTALLFVLKYSLLSSGEDGSDGSGTAWKFIGGPGEDMFIRYRNFYSDFSKRDNVRCTMASRTLMDNNTQTATYFTKWYNTTSNKSFSVLSEYNTSGNILTATLYFPIDNVTTFNMTNNYFFNYTDGLCAVVLMPHKDQDAQPSERACEMWIRQGSTESWNSKCDTVYSAVCGEMNITIYDKEYCEKIASEEDASQTISS</sequence>
<accession>A0A6M2E7W7</accession>
<evidence type="ECO:0000313" key="2">
    <source>
        <dbReference type="EMBL" id="NOV53468.1"/>
    </source>
</evidence>
<feature type="chain" id="PRO_5026716663" evidence="1">
    <location>
        <begin position="23"/>
        <end position="205"/>
    </location>
</feature>
<dbReference type="Gene3D" id="2.40.128.20">
    <property type="match status" value="1"/>
</dbReference>
<dbReference type="InterPro" id="IPR012674">
    <property type="entry name" value="Calycin"/>
</dbReference>
<evidence type="ECO:0000256" key="1">
    <source>
        <dbReference type="SAM" id="SignalP"/>
    </source>
</evidence>
<dbReference type="EMBL" id="GIDH01001525">
    <property type="protein sequence ID" value="NOV53468.1"/>
    <property type="molecule type" value="Transcribed_RNA"/>
</dbReference>
<proteinExistence type="predicted"/>
<organism evidence="2">
    <name type="scientific">Amblyomma tuberculatum</name>
    <dbReference type="NCBI Taxonomy" id="48802"/>
    <lineage>
        <taxon>Eukaryota</taxon>
        <taxon>Metazoa</taxon>
        <taxon>Ecdysozoa</taxon>
        <taxon>Arthropoda</taxon>
        <taxon>Chelicerata</taxon>
        <taxon>Arachnida</taxon>
        <taxon>Acari</taxon>
        <taxon>Parasitiformes</taxon>
        <taxon>Ixodida</taxon>
        <taxon>Ixodoidea</taxon>
        <taxon>Ixodidae</taxon>
        <taxon>Amblyomminae</taxon>
        <taxon>Amblyomma</taxon>
    </lineage>
</organism>
<dbReference type="GO" id="GO:0030682">
    <property type="term" value="P:symbiont-mediated perturbation of host defenses"/>
    <property type="evidence" value="ECO:0007669"/>
    <property type="project" value="InterPro"/>
</dbReference>
<protein>
    <submittedName>
        <fullName evidence="2">Putative lipocal-1 13 lipocalin</fullName>
    </submittedName>
</protein>
<dbReference type="GO" id="GO:0043176">
    <property type="term" value="F:amine binding"/>
    <property type="evidence" value="ECO:0007669"/>
    <property type="project" value="InterPro"/>
</dbReference>
<name>A0A6M2E7W7_9ACAR</name>
<dbReference type="InterPro" id="IPR002970">
    <property type="entry name" value="Tick_his-bd"/>
</dbReference>
<reference evidence="2" key="1">
    <citation type="submission" date="2019-12" db="EMBL/GenBank/DDBJ databases">
        <title>The sialotranscriptome of the gopher-tortoise tick, Amblyomma tuberculatum.</title>
        <authorList>
            <person name="Karim S."/>
            <person name="Andersen J."/>
            <person name="Kumar D."/>
            <person name="Adamson S."/>
            <person name="Ennen J."/>
            <person name="Qualis C.P."/>
            <person name="Ribeiro J.M.C."/>
        </authorList>
    </citation>
    <scope>NUCLEOTIDE SEQUENCE</scope>
    <source>
        <strain evidence="2">Removed</strain>
        <tissue evidence="2">Salivary glands</tissue>
    </source>
</reference>
<dbReference type="SUPFAM" id="SSF50814">
    <property type="entry name" value="Lipocalins"/>
    <property type="match status" value="1"/>
</dbReference>
<keyword evidence="1" id="KW-0732">Signal</keyword>
<dbReference type="Pfam" id="PF02098">
    <property type="entry name" value="His_binding"/>
    <property type="match status" value="1"/>
</dbReference>
<feature type="signal peptide" evidence="1">
    <location>
        <begin position="1"/>
        <end position="22"/>
    </location>
</feature>
<dbReference type="AlphaFoldDB" id="A0A6M2E7W7"/>